<proteinExistence type="predicted"/>
<protein>
    <recommendedName>
        <fullName evidence="4">Tc1-like transposase DDE domain-containing protein</fullName>
    </recommendedName>
</protein>
<sequence length="527" mass="60680">MERGVYCARVLRRLVQAFIADNTVLPINPYGYWKSSMLCDQDLAHELGLYLQELGPKEITAVKVVHYLSREDVKERHGITKTVSERTAQRWLDQMGYRWKHQSKGQYTDGHERPDVVHHRDRVYIPRISKYKERIVGYDNNGDEIALPSGAVGHRLRVILWFHDESIFYAHDRRRKCWYHKDAPPKPYRKGEGASLMVSDFVSAEFGFLRSPDGLESAQRIFRPGKNRDGYFTNADVLSQAEAAAAIVKKHWPDYEHVFIFDNATTHRKRTDDALSARNMPKNPSKSNSNFMFETIVLHPVTKKPLVGPDGRNVKQKIPVPDTVNSKTGERQTMYFPPDHPTHPGLFKGMTEILVKRGWDHNFLTKSVNAKGNATGLLRECPGFKCSDLSPSSTCCIRRILFNEPDFSSVKSLLELSMEKYEIEVLFLPKFHCELNPIEQCWGYAKHIYRLNPKSSKEEALLSNTLAALDSIPLLSIRRFFNHTFRFMDGYEHGLNGRQAAWAARKYRGHQVYPDKLMEEVAKEGPK</sequence>
<organism evidence="2 3">
    <name type="scientific">Lentinula raphanica</name>
    <dbReference type="NCBI Taxonomy" id="153919"/>
    <lineage>
        <taxon>Eukaryota</taxon>
        <taxon>Fungi</taxon>
        <taxon>Dikarya</taxon>
        <taxon>Basidiomycota</taxon>
        <taxon>Agaricomycotina</taxon>
        <taxon>Agaricomycetes</taxon>
        <taxon>Agaricomycetidae</taxon>
        <taxon>Agaricales</taxon>
        <taxon>Marasmiineae</taxon>
        <taxon>Omphalotaceae</taxon>
        <taxon>Lentinula</taxon>
    </lineage>
</organism>
<comment type="caution">
    <text evidence="2">The sequence shown here is derived from an EMBL/GenBank/DDBJ whole genome shotgun (WGS) entry which is preliminary data.</text>
</comment>
<accession>A0AA38PDK7</accession>
<dbReference type="Proteomes" id="UP001163846">
    <property type="component" value="Unassembled WGS sequence"/>
</dbReference>
<feature type="region of interest" description="Disordered" evidence="1">
    <location>
        <begin position="307"/>
        <end position="341"/>
    </location>
</feature>
<dbReference type="Gene3D" id="3.30.420.10">
    <property type="entry name" value="Ribonuclease H-like superfamily/Ribonuclease H"/>
    <property type="match status" value="1"/>
</dbReference>
<dbReference type="AlphaFoldDB" id="A0AA38PDK7"/>
<reference evidence="2" key="1">
    <citation type="submission" date="2022-08" db="EMBL/GenBank/DDBJ databases">
        <authorList>
            <consortium name="DOE Joint Genome Institute"/>
            <person name="Min B."/>
            <person name="Riley R."/>
            <person name="Sierra-Patev S."/>
            <person name="Naranjo-Ortiz M."/>
            <person name="Looney B."/>
            <person name="Konkel Z."/>
            <person name="Slot J.C."/>
            <person name="Sakamoto Y."/>
            <person name="Steenwyk J.L."/>
            <person name="Rokas A."/>
            <person name="Carro J."/>
            <person name="Camarero S."/>
            <person name="Ferreira P."/>
            <person name="Molpeceres G."/>
            <person name="Ruiz-Duenas F.J."/>
            <person name="Serrano A."/>
            <person name="Henrissat B."/>
            <person name="Drula E."/>
            <person name="Hughes K.W."/>
            <person name="Mata J.L."/>
            <person name="Ishikawa N.K."/>
            <person name="Vargas-Isla R."/>
            <person name="Ushijima S."/>
            <person name="Smith C.A."/>
            <person name="Ahrendt S."/>
            <person name="Andreopoulos W."/>
            <person name="He G."/>
            <person name="Labutti K."/>
            <person name="Lipzen A."/>
            <person name="Ng V."/>
            <person name="Sandor L."/>
            <person name="Barry K."/>
            <person name="Martinez A.T."/>
            <person name="Xiao Y."/>
            <person name="Gibbons J.G."/>
            <person name="Terashima K."/>
            <person name="Hibbett D.S."/>
            <person name="Grigoriev I.V."/>
        </authorList>
    </citation>
    <scope>NUCLEOTIDE SEQUENCE</scope>
    <source>
        <strain evidence="2">TFB9207</strain>
    </source>
</reference>
<dbReference type="PANTHER" id="PTHR35871">
    <property type="entry name" value="EXPRESSED PROTEIN"/>
    <property type="match status" value="1"/>
</dbReference>
<evidence type="ECO:0008006" key="4">
    <source>
        <dbReference type="Google" id="ProtNLM"/>
    </source>
</evidence>
<keyword evidence="3" id="KW-1185">Reference proteome</keyword>
<dbReference type="InterPro" id="IPR036397">
    <property type="entry name" value="RNaseH_sf"/>
</dbReference>
<gene>
    <name evidence="2" type="ORF">F5878DRAFT_672164</name>
</gene>
<evidence type="ECO:0000313" key="2">
    <source>
        <dbReference type="EMBL" id="KAJ3840965.1"/>
    </source>
</evidence>
<dbReference type="GO" id="GO:0003676">
    <property type="term" value="F:nucleic acid binding"/>
    <property type="evidence" value="ECO:0007669"/>
    <property type="project" value="InterPro"/>
</dbReference>
<evidence type="ECO:0000256" key="1">
    <source>
        <dbReference type="SAM" id="MobiDB-lite"/>
    </source>
</evidence>
<dbReference type="PANTHER" id="PTHR35871:SF1">
    <property type="entry name" value="CXC1-LIKE CYSTEINE CLUSTER ASSOCIATED WITH KDZ TRANSPOSASES DOMAIN-CONTAINING PROTEIN"/>
    <property type="match status" value="1"/>
</dbReference>
<evidence type="ECO:0000313" key="3">
    <source>
        <dbReference type="Proteomes" id="UP001163846"/>
    </source>
</evidence>
<dbReference type="EMBL" id="MU806057">
    <property type="protein sequence ID" value="KAJ3840965.1"/>
    <property type="molecule type" value="Genomic_DNA"/>
</dbReference>
<name>A0AA38PDK7_9AGAR</name>